<dbReference type="OrthoDB" id="771136at2759"/>
<dbReference type="PROSITE" id="PS00141">
    <property type="entry name" value="ASP_PROTEASE"/>
    <property type="match status" value="1"/>
</dbReference>
<name>A0A0F7ZGW7_9HYPO</name>
<sequence>MRAKTLVSRASGPLLVFGGHASAQNGTSNLGVTQIQKVSDPVEGAFRPFVAFDVGGQNMLGLLDTGSSDLTVPKKGSEFCKIKLQQCDEQGTGFVAGAFDPQQIQNQVQKLDQPLNATFTGGAAFTGEFIKAPFNVPGAASTQVQMGLVDQGQGPPGAPAFPVMGLGPIEGESITNDGRKAYPNVPAQLKEDGKIKANAYGLYLGDFRSKDNGTIVWGGFDAAKFDGELKRADIVPDNKKAFRSFVVGLSSVSMTGGEGSGAQTGGEGQGGRNREGGGGRGQGDQSGDGAERGDERDQQGGGGNGRGGRGDRNQGAGSGGGRGGRDNGNRNGGNRNSGGAGANNRGGNDDRESEAGSRRSLLRRTHPGPRASYSHTIKRLSTRDLERRQRDGNILSDETPPVVLLDTGDPGIVLPVGTMRTIAKALGTEFNERDGTLAPVDCSRITPGMALTFGMNDDKVKINVPLDSVILGPAFDEPPGGELPKPSSQGLGAAPSNSTGSRGNSGNNETERTQGGRNGKSAGRGSGREGGKGSSGSSGSSGSGSGSNSDAEGDSRQESDGNPADSDRSRDGGRSRRRSFIDHGSYQRDDGGNSSGGGDRNGERNGSGRNANNGQGRGGRDGGRDGGRGASGRDGASKGPTDRESQGRGGTGRDSGGQDAGSGSGGSGKCQLSMSAADPQDPQALSILGAPAMQNMYLVFDMDSKVVMMAQAKVNETKTDLREYVPGGKN</sequence>
<keyword evidence="1" id="KW-0064">Aspartyl protease</keyword>
<dbReference type="Pfam" id="PF00026">
    <property type="entry name" value="Asp"/>
    <property type="match status" value="1"/>
</dbReference>
<feature type="region of interest" description="Disordered" evidence="2">
    <location>
        <begin position="252"/>
        <end position="375"/>
    </location>
</feature>
<keyword evidence="1" id="KW-0645">Protease</keyword>
<dbReference type="Gene3D" id="2.40.70.10">
    <property type="entry name" value="Acid Proteases"/>
    <property type="match status" value="3"/>
</dbReference>
<evidence type="ECO:0000313" key="5">
    <source>
        <dbReference type="Proteomes" id="UP000054481"/>
    </source>
</evidence>
<feature type="compositionally biased region" description="Basic and acidic residues" evidence="2">
    <location>
        <begin position="553"/>
        <end position="591"/>
    </location>
</feature>
<reference evidence="4 5" key="1">
    <citation type="journal article" date="2014" name="Genome Biol. Evol.">
        <title>Comparative genomics and transcriptomics analyses reveal divergent lifestyle features of nematode endoparasitic fungus Hirsutella minnesotensis.</title>
        <authorList>
            <person name="Lai Y."/>
            <person name="Liu K."/>
            <person name="Zhang X."/>
            <person name="Zhang X."/>
            <person name="Li K."/>
            <person name="Wang N."/>
            <person name="Shu C."/>
            <person name="Wu Y."/>
            <person name="Wang C."/>
            <person name="Bushley K.E."/>
            <person name="Xiang M."/>
            <person name="Liu X."/>
        </authorList>
    </citation>
    <scope>NUCLEOTIDE SEQUENCE [LARGE SCALE GENOMIC DNA]</scope>
    <source>
        <strain evidence="4 5">3608</strain>
    </source>
</reference>
<dbReference type="InterPro" id="IPR021109">
    <property type="entry name" value="Peptidase_aspartic_dom_sf"/>
</dbReference>
<evidence type="ECO:0000256" key="1">
    <source>
        <dbReference type="ARBA" id="ARBA00022750"/>
    </source>
</evidence>
<proteinExistence type="predicted"/>
<protein>
    <recommendedName>
        <fullName evidence="3">Peptidase A1 domain-containing protein</fullName>
    </recommendedName>
</protein>
<accession>A0A0F7ZGW7</accession>
<gene>
    <name evidence="4" type="ORF">HIM_09005</name>
</gene>
<keyword evidence="5" id="KW-1185">Reference proteome</keyword>
<dbReference type="GO" id="GO:0006508">
    <property type="term" value="P:proteolysis"/>
    <property type="evidence" value="ECO:0007669"/>
    <property type="project" value="InterPro"/>
</dbReference>
<feature type="compositionally biased region" description="Gly residues" evidence="2">
    <location>
        <begin position="516"/>
        <end position="525"/>
    </location>
</feature>
<dbReference type="InterPro" id="IPR001969">
    <property type="entry name" value="Aspartic_peptidase_AS"/>
</dbReference>
<feature type="compositionally biased region" description="Gly residues" evidence="2">
    <location>
        <begin position="647"/>
        <end position="668"/>
    </location>
</feature>
<feature type="compositionally biased region" description="Gly residues" evidence="2">
    <location>
        <begin position="256"/>
        <end position="271"/>
    </location>
</feature>
<feature type="compositionally biased region" description="Basic and acidic residues" evidence="2">
    <location>
        <begin position="618"/>
        <end position="627"/>
    </location>
</feature>
<dbReference type="EMBL" id="KQ030568">
    <property type="protein sequence ID" value="KJZ71611.1"/>
    <property type="molecule type" value="Genomic_DNA"/>
</dbReference>
<feature type="compositionally biased region" description="Basic and acidic residues" evidence="2">
    <location>
        <begin position="347"/>
        <end position="357"/>
    </location>
</feature>
<dbReference type="PROSITE" id="PS51767">
    <property type="entry name" value="PEPTIDASE_A1"/>
    <property type="match status" value="1"/>
</dbReference>
<feature type="compositionally biased region" description="Basic and acidic residues" evidence="2">
    <location>
        <begin position="289"/>
        <end position="298"/>
    </location>
</feature>
<feature type="region of interest" description="Disordered" evidence="2">
    <location>
        <begin position="473"/>
        <end position="679"/>
    </location>
</feature>
<dbReference type="InterPro" id="IPR033121">
    <property type="entry name" value="PEPTIDASE_A1"/>
</dbReference>
<dbReference type="SUPFAM" id="SSF50630">
    <property type="entry name" value="Acid proteases"/>
    <property type="match status" value="3"/>
</dbReference>
<organism evidence="4 5">
    <name type="scientific">Hirsutella minnesotensis 3608</name>
    <dbReference type="NCBI Taxonomy" id="1043627"/>
    <lineage>
        <taxon>Eukaryota</taxon>
        <taxon>Fungi</taxon>
        <taxon>Dikarya</taxon>
        <taxon>Ascomycota</taxon>
        <taxon>Pezizomycotina</taxon>
        <taxon>Sordariomycetes</taxon>
        <taxon>Hypocreomycetidae</taxon>
        <taxon>Hypocreales</taxon>
        <taxon>Ophiocordycipitaceae</taxon>
        <taxon>Hirsutella</taxon>
    </lineage>
</organism>
<dbReference type="AlphaFoldDB" id="A0A0F7ZGW7"/>
<keyword evidence="1" id="KW-0378">Hydrolase</keyword>
<evidence type="ECO:0000259" key="3">
    <source>
        <dbReference type="PROSITE" id="PS51767"/>
    </source>
</evidence>
<feature type="domain" description="Peptidase A1" evidence="3">
    <location>
        <begin position="48"/>
        <end position="525"/>
    </location>
</feature>
<evidence type="ECO:0000256" key="2">
    <source>
        <dbReference type="SAM" id="MobiDB-lite"/>
    </source>
</evidence>
<dbReference type="Proteomes" id="UP000054481">
    <property type="component" value="Unassembled WGS sequence"/>
</dbReference>
<evidence type="ECO:0000313" key="4">
    <source>
        <dbReference type="EMBL" id="KJZ71611.1"/>
    </source>
</evidence>
<feature type="compositionally biased region" description="Gly residues" evidence="2">
    <location>
        <begin position="532"/>
        <end position="545"/>
    </location>
</feature>
<feature type="compositionally biased region" description="Low complexity" evidence="2">
    <location>
        <begin position="496"/>
        <end position="508"/>
    </location>
</feature>
<dbReference type="GO" id="GO:0004190">
    <property type="term" value="F:aspartic-type endopeptidase activity"/>
    <property type="evidence" value="ECO:0007669"/>
    <property type="project" value="UniProtKB-KW"/>
</dbReference>